<dbReference type="OrthoDB" id="10333801at2759"/>
<comment type="caution">
    <text evidence="2">The sequence shown here is derived from an EMBL/GenBank/DDBJ whole genome shotgun (WGS) entry which is preliminary data.</text>
</comment>
<feature type="signal peptide" evidence="1">
    <location>
        <begin position="1"/>
        <end position="23"/>
    </location>
</feature>
<keyword evidence="3" id="KW-1185">Reference proteome</keyword>
<feature type="chain" id="PRO_5040882953" evidence="1">
    <location>
        <begin position="24"/>
        <end position="170"/>
    </location>
</feature>
<accession>A0A9W7FQJ5</accession>
<dbReference type="Proteomes" id="UP001165122">
    <property type="component" value="Unassembled WGS sequence"/>
</dbReference>
<name>A0A9W7FQJ5_9STRA</name>
<gene>
    <name evidence="2" type="ORF">TrLO_g13527</name>
</gene>
<dbReference type="EMBL" id="BRXW01000276">
    <property type="protein sequence ID" value="GMI17122.1"/>
    <property type="molecule type" value="Genomic_DNA"/>
</dbReference>
<evidence type="ECO:0000256" key="1">
    <source>
        <dbReference type="SAM" id="SignalP"/>
    </source>
</evidence>
<reference evidence="3" key="1">
    <citation type="journal article" date="2023" name="Commun. Biol.">
        <title>Genome analysis of Parmales, the sister group of diatoms, reveals the evolutionary specialization of diatoms from phago-mixotrophs to photoautotrophs.</title>
        <authorList>
            <person name="Ban H."/>
            <person name="Sato S."/>
            <person name="Yoshikawa S."/>
            <person name="Yamada K."/>
            <person name="Nakamura Y."/>
            <person name="Ichinomiya M."/>
            <person name="Sato N."/>
            <person name="Blanc-Mathieu R."/>
            <person name="Endo H."/>
            <person name="Kuwata A."/>
            <person name="Ogata H."/>
        </authorList>
    </citation>
    <scope>NUCLEOTIDE SEQUENCE [LARGE SCALE GENOMIC DNA]</scope>
    <source>
        <strain evidence="3">NIES 3700</strain>
    </source>
</reference>
<sequence length="170" mass="18508">MSHFRSTLFFLLALTSTFKSATSLQQYPTQYPSCATSQDCMDDEAISSKGGEYFCASDCFTSNSHTDGCVYWATNDPSVCRECLPKDSENINNCQPCCRCWNPDNIASGDRENGNNACVDVCPRRTGANDWNDCFGWELGGEGERLNFYKKTGGLAAATIVAAGLALEGL</sequence>
<proteinExistence type="predicted"/>
<protein>
    <submittedName>
        <fullName evidence="2">Uncharacterized protein</fullName>
    </submittedName>
</protein>
<dbReference type="AlphaFoldDB" id="A0A9W7FQJ5"/>
<keyword evidence="1" id="KW-0732">Signal</keyword>
<evidence type="ECO:0000313" key="2">
    <source>
        <dbReference type="EMBL" id="GMI17122.1"/>
    </source>
</evidence>
<evidence type="ECO:0000313" key="3">
    <source>
        <dbReference type="Proteomes" id="UP001165122"/>
    </source>
</evidence>
<organism evidence="2 3">
    <name type="scientific">Triparma laevis f. longispina</name>
    <dbReference type="NCBI Taxonomy" id="1714387"/>
    <lineage>
        <taxon>Eukaryota</taxon>
        <taxon>Sar</taxon>
        <taxon>Stramenopiles</taxon>
        <taxon>Ochrophyta</taxon>
        <taxon>Bolidophyceae</taxon>
        <taxon>Parmales</taxon>
        <taxon>Triparmaceae</taxon>
        <taxon>Triparma</taxon>
    </lineage>
</organism>